<proteinExistence type="predicted"/>
<accession>A0AAV4B9A6</accession>
<comment type="caution">
    <text evidence="2">The sequence shown here is derived from an EMBL/GenBank/DDBJ whole genome shotgun (WGS) entry which is preliminary data.</text>
</comment>
<organism evidence="2 3">
    <name type="scientific">Plakobranchus ocellatus</name>
    <dbReference type="NCBI Taxonomy" id="259542"/>
    <lineage>
        <taxon>Eukaryota</taxon>
        <taxon>Metazoa</taxon>
        <taxon>Spiralia</taxon>
        <taxon>Lophotrochozoa</taxon>
        <taxon>Mollusca</taxon>
        <taxon>Gastropoda</taxon>
        <taxon>Heterobranchia</taxon>
        <taxon>Euthyneura</taxon>
        <taxon>Panpulmonata</taxon>
        <taxon>Sacoglossa</taxon>
        <taxon>Placobranchoidea</taxon>
        <taxon>Plakobranchidae</taxon>
        <taxon>Plakobranchus</taxon>
    </lineage>
</organism>
<evidence type="ECO:0000313" key="3">
    <source>
        <dbReference type="Proteomes" id="UP000735302"/>
    </source>
</evidence>
<dbReference type="AlphaFoldDB" id="A0AAV4B9A6"/>
<feature type="region of interest" description="Disordered" evidence="1">
    <location>
        <begin position="42"/>
        <end position="67"/>
    </location>
</feature>
<evidence type="ECO:0000256" key="1">
    <source>
        <dbReference type="SAM" id="MobiDB-lite"/>
    </source>
</evidence>
<evidence type="ECO:0000313" key="2">
    <source>
        <dbReference type="EMBL" id="GFO15403.1"/>
    </source>
</evidence>
<reference evidence="2 3" key="1">
    <citation type="journal article" date="2021" name="Elife">
        <title>Chloroplast acquisition without the gene transfer in kleptoplastic sea slugs, Plakobranchus ocellatus.</title>
        <authorList>
            <person name="Maeda T."/>
            <person name="Takahashi S."/>
            <person name="Yoshida T."/>
            <person name="Shimamura S."/>
            <person name="Takaki Y."/>
            <person name="Nagai Y."/>
            <person name="Toyoda A."/>
            <person name="Suzuki Y."/>
            <person name="Arimoto A."/>
            <person name="Ishii H."/>
            <person name="Satoh N."/>
            <person name="Nishiyama T."/>
            <person name="Hasebe M."/>
            <person name="Maruyama T."/>
            <person name="Minagawa J."/>
            <person name="Obokata J."/>
            <person name="Shigenobu S."/>
        </authorList>
    </citation>
    <scope>NUCLEOTIDE SEQUENCE [LARGE SCALE GENOMIC DNA]</scope>
</reference>
<keyword evidence="3" id="KW-1185">Reference proteome</keyword>
<dbReference type="EMBL" id="BLXT01004610">
    <property type="protein sequence ID" value="GFO15403.1"/>
    <property type="molecule type" value="Genomic_DNA"/>
</dbReference>
<protein>
    <submittedName>
        <fullName evidence="2">Uncharacterized protein</fullName>
    </submittedName>
</protein>
<name>A0AAV4B9A6_9GAST</name>
<dbReference type="Proteomes" id="UP000735302">
    <property type="component" value="Unassembled WGS sequence"/>
</dbReference>
<gene>
    <name evidence="2" type="ORF">PoB_004190800</name>
</gene>
<sequence>MEGVTFVITWSDTPGVRVQQLSSGPGSIKRYNVRPLVKTLTLSSNPSGTKENWTRKLQTQEPQMIEH</sequence>